<dbReference type="PANTHER" id="PTHR36833">
    <property type="entry name" value="SLR0610 PROTEIN-RELATED"/>
    <property type="match status" value="1"/>
</dbReference>
<accession>A0ABW4STR7</accession>
<feature type="transmembrane region" description="Helical" evidence="1">
    <location>
        <begin position="234"/>
        <end position="253"/>
    </location>
</feature>
<sequence length="265" mass="28930">MAELTRTLRLYWRLQRATMRGAMQYRLNTVISILTGAIYQGSGFAFIWVIMHTFPAMAGWSLPQIAFLYGLRLTAHALCMLPLSSLIGIDWLVREGEFDRILLRPLNPLVQLMTKRMGVGQLGDLLVGVVLLVVAAGAADVAWTPGLVAFCAAAVVGGALVEASFFLALSSMALRMLDTFALKVFVDDVFSKFGSYPMSVFGGVTQWLLTYVLPVAFVAYVPAGVVLGKLVMPLAYASPLLGVALFAVAYLIWTRQLRHYQSVGT</sequence>
<keyword evidence="1" id="KW-0812">Transmembrane</keyword>
<protein>
    <submittedName>
        <fullName evidence="2">ABC transporter permease</fullName>
    </submittedName>
</protein>
<feature type="transmembrane region" description="Helical" evidence="1">
    <location>
        <begin position="29"/>
        <end position="51"/>
    </location>
</feature>
<dbReference type="Proteomes" id="UP001597368">
    <property type="component" value="Unassembled WGS sequence"/>
</dbReference>
<dbReference type="RefSeq" id="WP_379572387.1">
    <property type="nucleotide sequence ID" value="NZ_JBHUFV010000020.1"/>
</dbReference>
<keyword evidence="1" id="KW-0472">Membrane</keyword>
<name>A0ABW4STR7_9ACTN</name>
<comment type="caution">
    <text evidence="2">The sequence shown here is derived from an EMBL/GenBank/DDBJ whole genome shotgun (WGS) entry which is preliminary data.</text>
</comment>
<feature type="transmembrane region" description="Helical" evidence="1">
    <location>
        <begin position="147"/>
        <end position="169"/>
    </location>
</feature>
<feature type="transmembrane region" description="Helical" evidence="1">
    <location>
        <begin position="122"/>
        <end position="141"/>
    </location>
</feature>
<dbReference type="InterPro" id="IPR010390">
    <property type="entry name" value="ABC-2_transporter-like"/>
</dbReference>
<feature type="transmembrane region" description="Helical" evidence="1">
    <location>
        <begin position="208"/>
        <end position="228"/>
    </location>
</feature>
<dbReference type="EMBL" id="JBHUFV010000020">
    <property type="protein sequence ID" value="MFD1932325.1"/>
    <property type="molecule type" value="Genomic_DNA"/>
</dbReference>
<keyword evidence="3" id="KW-1185">Reference proteome</keyword>
<evidence type="ECO:0000313" key="3">
    <source>
        <dbReference type="Proteomes" id="UP001597368"/>
    </source>
</evidence>
<proteinExistence type="predicted"/>
<keyword evidence="1" id="KW-1133">Transmembrane helix</keyword>
<evidence type="ECO:0000256" key="1">
    <source>
        <dbReference type="SAM" id="Phobius"/>
    </source>
</evidence>
<dbReference type="Pfam" id="PF06182">
    <property type="entry name" value="ABC2_membrane_6"/>
    <property type="match status" value="1"/>
</dbReference>
<dbReference type="PANTHER" id="PTHR36833:SF1">
    <property type="entry name" value="INTEGRAL MEMBRANE TRANSPORT PROTEIN"/>
    <property type="match status" value="1"/>
</dbReference>
<feature type="transmembrane region" description="Helical" evidence="1">
    <location>
        <begin position="71"/>
        <end position="93"/>
    </location>
</feature>
<evidence type="ECO:0000313" key="2">
    <source>
        <dbReference type="EMBL" id="MFD1932325.1"/>
    </source>
</evidence>
<gene>
    <name evidence="2" type="ORF">ACFSKW_12650</name>
</gene>
<organism evidence="2 3">
    <name type="scientific">Nonomuraea mangrovi</name>
    <dbReference type="NCBI Taxonomy" id="2316207"/>
    <lineage>
        <taxon>Bacteria</taxon>
        <taxon>Bacillati</taxon>
        <taxon>Actinomycetota</taxon>
        <taxon>Actinomycetes</taxon>
        <taxon>Streptosporangiales</taxon>
        <taxon>Streptosporangiaceae</taxon>
        <taxon>Nonomuraea</taxon>
    </lineage>
</organism>
<reference evidence="3" key="1">
    <citation type="journal article" date="2019" name="Int. J. Syst. Evol. Microbiol.">
        <title>The Global Catalogue of Microorganisms (GCM) 10K type strain sequencing project: providing services to taxonomists for standard genome sequencing and annotation.</title>
        <authorList>
            <consortium name="The Broad Institute Genomics Platform"/>
            <consortium name="The Broad Institute Genome Sequencing Center for Infectious Disease"/>
            <person name="Wu L."/>
            <person name="Ma J."/>
        </authorList>
    </citation>
    <scope>NUCLEOTIDE SEQUENCE [LARGE SCALE GENOMIC DNA]</scope>
    <source>
        <strain evidence="3">ICMP 6774ER</strain>
    </source>
</reference>